<evidence type="ECO:0000256" key="9">
    <source>
        <dbReference type="ARBA" id="ARBA00023049"/>
    </source>
</evidence>
<dbReference type="eggNOG" id="COG0793">
    <property type="taxonomic scope" value="Bacteria"/>
</dbReference>
<dbReference type="CDD" id="cd06163">
    <property type="entry name" value="S2P-M50_PDZ_RseP-like"/>
    <property type="match status" value="1"/>
</dbReference>
<dbReference type="Pfam" id="PF02163">
    <property type="entry name" value="Peptidase_M50"/>
    <property type="match status" value="1"/>
</dbReference>
<evidence type="ECO:0000256" key="7">
    <source>
        <dbReference type="ARBA" id="ARBA00022833"/>
    </source>
</evidence>
<dbReference type="GO" id="GO:0004222">
    <property type="term" value="F:metalloendopeptidase activity"/>
    <property type="evidence" value="ECO:0007669"/>
    <property type="project" value="InterPro"/>
</dbReference>
<proteinExistence type="inferred from homology"/>
<dbReference type="SMART" id="SM00228">
    <property type="entry name" value="PDZ"/>
    <property type="match status" value="3"/>
</dbReference>
<evidence type="ECO:0000256" key="10">
    <source>
        <dbReference type="ARBA" id="ARBA00023136"/>
    </source>
</evidence>
<accession>F8L6P6</accession>
<dbReference type="STRING" id="331113.SNE_A05170"/>
<dbReference type="PANTHER" id="PTHR42837">
    <property type="entry name" value="REGULATOR OF SIGMA-E PROTEASE RSEP"/>
    <property type="match status" value="1"/>
</dbReference>
<dbReference type="EMBL" id="FR872582">
    <property type="protein sequence ID" value="CCB88394.1"/>
    <property type="molecule type" value="Genomic_DNA"/>
</dbReference>
<evidence type="ECO:0000256" key="2">
    <source>
        <dbReference type="ARBA" id="ARBA00004141"/>
    </source>
</evidence>
<keyword evidence="6 13" id="KW-0378">Hydrolase</keyword>
<dbReference type="eggNOG" id="COG0750">
    <property type="taxonomic scope" value="Bacteria"/>
</dbReference>
<keyword evidence="8 11" id="KW-1133">Transmembrane helix</keyword>
<keyword evidence="14" id="KW-1185">Reference proteome</keyword>
<evidence type="ECO:0000256" key="3">
    <source>
        <dbReference type="ARBA" id="ARBA00007931"/>
    </source>
</evidence>
<protein>
    <submittedName>
        <fullName evidence="13">Putative zinc metalloprotease CT_072</fullName>
        <ecNumber evidence="13">3.4.24.-</ecNumber>
    </submittedName>
</protein>
<dbReference type="GO" id="GO:0016020">
    <property type="term" value="C:membrane"/>
    <property type="evidence" value="ECO:0007669"/>
    <property type="project" value="UniProtKB-SubCell"/>
</dbReference>
<keyword evidence="4 13" id="KW-0645">Protease</keyword>
<keyword evidence="9 13" id="KW-0482">Metalloprotease</keyword>
<name>F8L6P6_SIMNZ</name>
<feature type="domain" description="PDZ" evidence="12">
    <location>
        <begin position="340"/>
        <end position="401"/>
    </location>
</feature>
<dbReference type="PANTHER" id="PTHR42837:SF2">
    <property type="entry name" value="MEMBRANE METALLOPROTEASE ARASP2, CHLOROPLASTIC-RELATED"/>
    <property type="match status" value="1"/>
</dbReference>
<reference evidence="13 14" key="2">
    <citation type="journal article" date="2011" name="Mol. Biol. Evol.">
        <title>Unity in variety--the pan-genome of the Chlamydiae.</title>
        <authorList>
            <person name="Collingro A."/>
            <person name="Tischler P."/>
            <person name="Weinmaier T."/>
            <person name="Penz T."/>
            <person name="Heinz E."/>
            <person name="Brunham R.C."/>
            <person name="Read T.D."/>
            <person name="Bavoil P.M."/>
            <person name="Sachse K."/>
            <person name="Kahane S."/>
            <person name="Friedman M.G."/>
            <person name="Rattei T."/>
            <person name="Myers G.S."/>
            <person name="Horn M."/>
        </authorList>
    </citation>
    <scope>NUCLEOTIDE SEQUENCE [LARGE SCALE GENOMIC DNA]</scope>
    <source>
        <strain evidence="14">ATCC VR-1471 / Z</strain>
    </source>
</reference>
<dbReference type="Gene3D" id="2.30.42.10">
    <property type="match status" value="2"/>
</dbReference>
<feature type="transmembrane region" description="Helical" evidence="11">
    <location>
        <begin position="619"/>
        <end position="636"/>
    </location>
</feature>
<evidence type="ECO:0000256" key="1">
    <source>
        <dbReference type="ARBA" id="ARBA00001947"/>
    </source>
</evidence>
<dbReference type="EC" id="3.4.24.-" evidence="13"/>
<dbReference type="InterPro" id="IPR036034">
    <property type="entry name" value="PDZ_sf"/>
</dbReference>
<feature type="transmembrane region" description="Helical" evidence="11">
    <location>
        <begin position="96"/>
        <end position="118"/>
    </location>
</feature>
<organism evidence="13 14">
    <name type="scientific">Simkania negevensis (strain ATCC VR-1471 / DSM 27360 / Z)</name>
    <dbReference type="NCBI Taxonomy" id="331113"/>
    <lineage>
        <taxon>Bacteria</taxon>
        <taxon>Pseudomonadati</taxon>
        <taxon>Chlamydiota</taxon>
        <taxon>Chlamydiia</taxon>
        <taxon>Parachlamydiales</taxon>
        <taxon>Simkaniaceae</taxon>
        <taxon>Simkania</taxon>
    </lineage>
</organism>
<reference key="1">
    <citation type="journal article" date="2011" name="Mol. Biol. Evol.">
        <title>Unity in variety -- the pan-genome of the Chlamydiae.</title>
        <authorList>
            <person name="Collingro A."/>
            <person name="Tischler P."/>
            <person name="Weinmaier T."/>
            <person name="Penz T."/>
            <person name="Heinz E."/>
            <person name="Brunham R.C."/>
            <person name="Read T.D."/>
            <person name="Bavoil P.M."/>
            <person name="Sachse K."/>
            <person name="Kahane S."/>
            <person name="Friedman M.G."/>
            <person name="Rattei T."/>
            <person name="Myers G.S.A."/>
            <person name="Horn M."/>
        </authorList>
    </citation>
    <scope>NUCLEOTIDE SEQUENCE</scope>
    <source>
        <strain>Z</strain>
    </source>
</reference>
<keyword evidence="7" id="KW-0862">Zinc</keyword>
<dbReference type="InterPro" id="IPR004387">
    <property type="entry name" value="Pept_M50_Zn"/>
</dbReference>
<dbReference type="AlphaFoldDB" id="F8L6P6"/>
<evidence type="ECO:0000313" key="14">
    <source>
        <dbReference type="Proteomes" id="UP000000496"/>
    </source>
</evidence>
<dbReference type="KEGG" id="sng:SNE_A05170"/>
<dbReference type="SUPFAM" id="SSF50156">
    <property type="entry name" value="PDZ domain-like"/>
    <property type="match status" value="3"/>
</dbReference>
<dbReference type="InterPro" id="IPR008915">
    <property type="entry name" value="Peptidase_M50"/>
</dbReference>
<dbReference type="GO" id="GO:0006508">
    <property type="term" value="P:proteolysis"/>
    <property type="evidence" value="ECO:0007669"/>
    <property type="project" value="UniProtKB-KW"/>
</dbReference>
<keyword evidence="10 11" id="KW-0472">Membrane</keyword>
<dbReference type="PROSITE" id="PS50106">
    <property type="entry name" value="PDZ"/>
    <property type="match status" value="1"/>
</dbReference>
<comment type="similarity">
    <text evidence="3">Belongs to the peptidase M50B family.</text>
</comment>
<dbReference type="HOGENOM" id="CLU_025778_0_0_0"/>
<sequence>MIYIILALLGLTFLVFIHELGHYIVAKRQGMKIETFSIGFGKPIVSWMSKGVKWQICFILVGGYVKIAGMDKEGELEPHEVPEGFYSKKPYSRIKVALAGPVVNLVFALVAFGIIWGLGGREKSFSEFTRLIGLMDPQSELYANGVRAGDEITEYNGESFEGFKDLIYAALKNGHPATIEGNKINYFKDLKTPYDYTVKPYESPLVRKGLKTVGILAPASYLIYDEIANAQTDSLFPHSPMAVSGIEKGDHLVWVDGELVFSQSQLIQVLNSGKVLLTVKRGGQVFLAKVPRLDAVDLRLTREEAIELRDWSYEANLHKKEGTLYFIPYNLSSNLTVENGLSFVGENSKLTHVSNLPPSSPLDGVLEVGDQILAVDGTPVSTGPEFLSSIQTRQVQLIVKRNTKLGKILWKDEDKAFENDTNWDDLLPIATSIGSSTPLRENGNFYLLNPVTPIALKDFPFPAEMKAKLDQEYQKQLAEVEKISDPETKDAVMKEIQASQNRLMLGVHFQDRLVIYNPNPFALFGNVFQEIANSLIALIAGPLSPKQLDFGGPILIVQIMQHSWAVGIKEALFWLGAISLNLGVLNLLPLPVLDGGHICFSIIEKIRRKPLKAKTMQRLTIPFVILLIFVFIYLTYNDLTRIFGRFF</sequence>
<evidence type="ECO:0000259" key="12">
    <source>
        <dbReference type="PROSITE" id="PS50106"/>
    </source>
</evidence>
<comment type="cofactor">
    <cofactor evidence="1">
        <name>Zn(2+)</name>
        <dbReference type="ChEBI" id="CHEBI:29105"/>
    </cofactor>
</comment>
<feature type="transmembrane region" description="Helical" evidence="11">
    <location>
        <begin position="6"/>
        <end position="25"/>
    </location>
</feature>
<comment type="subcellular location">
    <subcellularLocation>
        <location evidence="2">Membrane</location>
        <topology evidence="2">Multi-pass membrane protein</topology>
    </subcellularLocation>
</comment>
<evidence type="ECO:0000256" key="11">
    <source>
        <dbReference type="SAM" id="Phobius"/>
    </source>
</evidence>
<evidence type="ECO:0000313" key="13">
    <source>
        <dbReference type="EMBL" id="CCB88394.1"/>
    </source>
</evidence>
<evidence type="ECO:0000256" key="5">
    <source>
        <dbReference type="ARBA" id="ARBA00022692"/>
    </source>
</evidence>
<evidence type="ECO:0000256" key="6">
    <source>
        <dbReference type="ARBA" id="ARBA00022801"/>
    </source>
</evidence>
<keyword evidence="5 11" id="KW-0812">Transmembrane</keyword>
<gene>
    <name evidence="13" type="primary">yaeL</name>
    <name evidence="13" type="ordered locus">SNE_A05170</name>
</gene>
<evidence type="ECO:0000256" key="4">
    <source>
        <dbReference type="ARBA" id="ARBA00022670"/>
    </source>
</evidence>
<dbReference type="InterPro" id="IPR001478">
    <property type="entry name" value="PDZ"/>
</dbReference>
<evidence type="ECO:0000256" key="8">
    <source>
        <dbReference type="ARBA" id="ARBA00022989"/>
    </source>
</evidence>
<dbReference type="Proteomes" id="UP000000496">
    <property type="component" value="Chromosome gsn.131"/>
</dbReference>